<dbReference type="InterPro" id="IPR050388">
    <property type="entry name" value="ABC_Ni/Peptide_Import"/>
</dbReference>
<comment type="subunit">
    <text evidence="12">The complex is composed of two ATP-binding proteins (NikD and NikE), two transmembrane proteins (NikB and NikC) and a solute-binding protein (NikA).</text>
</comment>
<dbReference type="GO" id="GO:0005886">
    <property type="term" value="C:plasma membrane"/>
    <property type="evidence" value="ECO:0007669"/>
    <property type="project" value="UniProtKB-SubCell"/>
</dbReference>
<dbReference type="SUPFAM" id="SSF52540">
    <property type="entry name" value="P-loop containing nucleoside triphosphate hydrolases"/>
    <property type="match status" value="1"/>
</dbReference>
<comment type="subcellular location">
    <subcellularLocation>
        <location evidence="1">Cell membrane</location>
        <topology evidence="1">Peripheral membrane protein</topology>
    </subcellularLocation>
</comment>
<dbReference type="Gene3D" id="3.40.50.300">
    <property type="entry name" value="P-loop containing nucleotide triphosphate hydrolases"/>
    <property type="match status" value="1"/>
</dbReference>
<evidence type="ECO:0000256" key="12">
    <source>
        <dbReference type="ARBA" id="ARBA00038669"/>
    </source>
</evidence>
<organism evidence="17 18">
    <name type="scientific">Marvinbryantia formatexigens DSM 14469</name>
    <dbReference type="NCBI Taxonomy" id="478749"/>
    <lineage>
        <taxon>Bacteria</taxon>
        <taxon>Bacillati</taxon>
        <taxon>Bacillota</taxon>
        <taxon>Clostridia</taxon>
        <taxon>Lachnospirales</taxon>
        <taxon>Lachnospiraceae</taxon>
        <taxon>Marvinbryantia</taxon>
    </lineage>
</organism>
<dbReference type="GO" id="GO:0005524">
    <property type="term" value="F:ATP binding"/>
    <property type="evidence" value="ECO:0007669"/>
    <property type="project" value="UniProtKB-KW"/>
</dbReference>
<keyword evidence="4" id="KW-1003">Cell membrane</keyword>
<evidence type="ECO:0000256" key="4">
    <source>
        <dbReference type="ARBA" id="ARBA00022475"/>
    </source>
</evidence>
<dbReference type="PANTHER" id="PTHR43297:SF13">
    <property type="entry name" value="NICKEL ABC TRANSPORTER, ATP-BINDING PROTEIN"/>
    <property type="match status" value="1"/>
</dbReference>
<dbReference type="PANTHER" id="PTHR43297">
    <property type="entry name" value="OLIGOPEPTIDE TRANSPORT ATP-BINDING PROTEIN APPD"/>
    <property type="match status" value="1"/>
</dbReference>
<dbReference type="PROSITE" id="PS50893">
    <property type="entry name" value="ABC_TRANSPORTER_2"/>
    <property type="match status" value="1"/>
</dbReference>
<evidence type="ECO:0000256" key="6">
    <source>
        <dbReference type="ARBA" id="ARBA00022741"/>
    </source>
</evidence>
<dbReference type="SMART" id="SM00382">
    <property type="entry name" value="AAA"/>
    <property type="match status" value="1"/>
</dbReference>
<keyword evidence="7" id="KW-0067">ATP-binding</keyword>
<comment type="caution">
    <text evidence="17">The sequence shown here is derived from an EMBL/GenBank/DDBJ whole genome shotgun (WGS) entry which is preliminary data.</text>
</comment>
<reference evidence="17" key="1">
    <citation type="submission" date="2009-07" db="EMBL/GenBank/DDBJ databases">
        <authorList>
            <person name="Weinstock G."/>
            <person name="Sodergren E."/>
            <person name="Clifton S."/>
            <person name="Fulton L."/>
            <person name="Fulton B."/>
            <person name="Courtney L."/>
            <person name="Fronick C."/>
            <person name="Harrison M."/>
            <person name="Strong C."/>
            <person name="Farmer C."/>
            <person name="Delahaunty K."/>
            <person name="Markovic C."/>
            <person name="Hall O."/>
            <person name="Minx P."/>
            <person name="Tomlinson C."/>
            <person name="Mitreva M."/>
            <person name="Nelson J."/>
            <person name="Hou S."/>
            <person name="Wollam A."/>
            <person name="Pepin K.H."/>
            <person name="Johnson M."/>
            <person name="Bhonagiri V."/>
            <person name="Nash W.E."/>
            <person name="Warren W."/>
            <person name="Chinwalla A."/>
            <person name="Mardis E.R."/>
            <person name="Wilson R.K."/>
        </authorList>
    </citation>
    <scope>NUCLEOTIDE SEQUENCE [LARGE SCALE GENOMIC DNA]</scope>
    <source>
        <strain evidence="17">DSM 14469</strain>
    </source>
</reference>
<comment type="similarity">
    <text evidence="2">Belongs to the ABC transporter superfamily.</text>
</comment>
<keyword evidence="11" id="KW-0472">Membrane</keyword>
<keyword evidence="10" id="KW-0921">Nickel transport</keyword>
<dbReference type="NCBIfam" id="TIGR01727">
    <property type="entry name" value="oligo_HPY"/>
    <property type="match status" value="1"/>
</dbReference>
<comment type="catalytic activity">
    <reaction evidence="15">
        <text>Ni(2+)(out) + ATP + H2O = Ni(2+)(in) + ADP + phosphate + H(+)</text>
        <dbReference type="Rhea" id="RHEA:15557"/>
        <dbReference type="ChEBI" id="CHEBI:15377"/>
        <dbReference type="ChEBI" id="CHEBI:15378"/>
        <dbReference type="ChEBI" id="CHEBI:30616"/>
        <dbReference type="ChEBI" id="CHEBI:43474"/>
        <dbReference type="ChEBI" id="CHEBI:49786"/>
        <dbReference type="ChEBI" id="CHEBI:456216"/>
        <dbReference type="EC" id="7.2.2.11"/>
    </reaction>
    <physiologicalReaction direction="left-to-right" evidence="15">
        <dbReference type="Rhea" id="RHEA:15558"/>
    </physiologicalReaction>
</comment>
<evidence type="ECO:0000256" key="9">
    <source>
        <dbReference type="ARBA" id="ARBA00023065"/>
    </source>
</evidence>
<evidence type="ECO:0000256" key="1">
    <source>
        <dbReference type="ARBA" id="ARBA00004202"/>
    </source>
</evidence>
<evidence type="ECO:0000313" key="18">
    <source>
        <dbReference type="Proteomes" id="UP000005561"/>
    </source>
</evidence>
<accession>C6LK45</accession>
<evidence type="ECO:0000256" key="14">
    <source>
        <dbReference type="ARBA" id="ARBA00044143"/>
    </source>
</evidence>
<evidence type="ECO:0000256" key="8">
    <source>
        <dbReference type="ARBA" id="ARBA00022967"/>
    </source>
</evidence>
<evidence type="ECO:0000256" key="11">
    <source>
        <dbReference type="ARBA" id="ARBA00023136"/>
    </source>
</evidence>
<dbReference type="InterPro" id="IPR003593">
    <property type="entry name" value="AAA+_ATPase"/>
</dbReference>
<dbReference type="CDD" id="cd03257">
    <property type="entry name" value="ABC_NikE_OppD_transporters"/>
    <property type="match status" value="1"/>
</dbReference>
<evidence type="ECO:0000256" key="13">
    <source>
        <dbReference type="ARBA" id="ARBA00039098"/>
    </source>
</evidence>
<dbReference type="Proteomes" id="UP000005561">
    <property type="component" value="Unassembled WGS sequence"/>
</dbReference>
<dbReference type="InterPro" id="IPR013563">
    <property type="entry name" value="Oligopep_ABC_C"/>
</dbReference>
<dbReference type="Pfam" id="PF08352">
    <property type="entry name" value="oligo_HPY"/>
    <property type="match status" value="1"/>
</dbReference>
<feature type="domain" description="ABC transporter" evidence="16">
    <location>
        <begin position="46"/>
        <end position="279"/>
    </location>
</feature>
<dbReference type="EMBL" id="ACCL02000023">
    <property type="protein sequence ID" value="EET58926.1"/>
    <property type="molecule type" value="Genomic_DNA"/>
</dbReference>
<keyword evidence="6" id="KW-0547">Nucleotide-binding</keyword>
<keyword evidence="3" id="KW-0813">Transport</keyword>
<dbReference type="Pfam" id="PF00005">
    <property type="entry name" value="ABC_tran"/>
    <property type="match status" value="1"/>
</dbReference>
<evidence type="ECO:0000256" key="3">
    <source>
        <dbReference type="ARBA" id="ARBA00022448"/>
    </source>
</evidence>
<dbReference type="eggNOG" id="COG0444">
    <property type="taxonomic scope" value="Bacteria"/>
</dbReference>
<evidence type="ECO:0000259" key="16">
    <source>
        <dbReference type="PROSITE" id="PS50893"/>
    </source>
</evidence>
<evidence type="ECO:0000256" key="5">
    <source>
        <dbReference type="ARBA" id="ARBA00022596"/>
    </source>
</evidence>
<gene>
    <name evidence="17" type="ORF">BRYFOR_09032</name>
</gene>
<keyword evidence="18" id="KW-1185">Reference proteome</keyword>
<evidence type="ECO:0000256" key="2">
    <source>
        <dbReference type="ARBA" id="ARBA00005417"/>
    </source>
</evidence>
<dbReference type="InterPro" id="IPR003439">
    <property type="entry name" value="ABC_transporter-like_ATP-bd"/>
</dbReference>
<dbReference type="AlphaFoldDB" id="C6LK45"/>
<sequence>MHRFYVWAGCPLCKPATESVFIQEDFMSCTEKRHILEIDELSVSFLQYENDYSSRQIELPVISRLSVSVHEGEIVAVVGSSGSGKSLLAHAILGMLPYNAKTDGQMYFDGELLTEEKRKELRGNKIAFVPQSTTYLDPLMKVGEQVSQGRKNAARRERQRSLFARYGLGKDVDNKYPFECSGGMTRRVLLTSALMGEPELIIADEPTPGMDLALAKKSMEDFRTFADEGHGVLLITHDIELALEVADRVAVFYAGTTIEEAPVADFASEETLRHPYTKALWRAMPQNGFEPLPGVQPYVKDMPQGCPFGPRCSMYCEKCSGDIPMRRVGCATVRCVQYTGEPLAVEAHHTHYETAAEKSHTHYEAAEPSVEAHHTGGHL</sequence>
<dbReference type="STRING" id="168384.SAMN05660368_04006"/>
<dbReference type="GO" id="GO:0015413">
    <property type="term" value="F:ABC-type nickel transporter activity"/>
    <property type="evidence" value="ECO:0007669"/>
    <property type="project" value="UniProtKB-EC"/>
</dbReference>
<evidence type="ECO:0000256" key="10">
    <source>
        <dbReference type="ARBA" id="ARBA00023112"/>
    </source>
</evidence>
<protein>
    <recommendedName>
        <fullName evidence="14">Nickel import system ATP-binding protein NikD</fullName>
        <ecNumber evidence="13">7.2.2.11</ecNumber>
    </recommendedName>
</protein>
<keyword evidence="8" id="KW-1278">Translocase</keyword>
<keyword evidence="5" id="KW-0533">Nickel</keyword>
<name>C6LK45_9FIRM</name>
<dbReference type="EC" id="7.2.2.11" evidence="13"/>
<proteinExistence type="inferred from homology"/>
<keyword evidence="9" id="KW-0406">Ion transport</keyword>
<evidence type="ECO:0000313" key="17">
    <source>
        <dbReference type="EMBL" id="EET58926.1"/>
    </source>
</evidence>
<dbReference type="InterPro" id="IPR027417">
    <property type="entry name" value="P-loop_NTPase"/>
</dbReference>
<dbReference type="GO" id="GO:0016887">
    <property type="term" value="F:ATP hydrolysis activity"/>
    <property type="evidence" value="ECO:0007669"/>
    <property type="project" value="InterPro"/>
</dbReference>
<dbReference type="GO" id="GO:0015833">
    <property type="term" value="P:peptide transport"/>
    <property type="evidence" value="ECO:0007669"/>
    <property type="project" value="InterPro"/>
</dbReference>
<evidence type="ECO:0000256" key="7">
    <source>
        <dbReference type="ARBA" id="ARBA00022840"/>
    </source>
</evidence>
<evidence type="ECO:0000256" key="15">
    <source>
        <dbReference type="ARBA" id="ARBA00048610"/>
    </source>
</evidence>